<reference evidence="2 3" key="1">
    <citation type="journal article" date="2010" name="Nature">
        <title>The Ectocarpus genome and the independent evolution of multicellularity in brown algae.</title>
        <authorList>
            <person name="Cock J.M."/>
            <person name="Sterck L."/>
            <person name="Rouze P."/>
            <person name="Scornet D."/>
            <person name="Allen A.E."/>
            <person name="Amoutzias G."/>
            <person name="Anthouard V."/>
            <person name="Artiguenave F."/>
            <person name="Aury J.M."/>
            <person name="Badger J.H."/>
            <person name="Beszteri B."/>
            <person name="Billiau K."/>
            <person name="Bonnet E."/>
            <person name="Bothwell J.H."/>
            <person name="Bowler C."/>
            <person name="Boyen C."/>
            <person name="Brownlee C."/>
            <person name="Carrano C.J."/>
            <person name="Charrier B."/>
            <person name="Cho G.Y."/>
            <person name="Coelho S.M."/>
            <person name="Collen J."/>
            <person name="Corre E."/>
            <person name="Da Silva C."/>
            <person name="Delage L."/>
            <person name="Delaroque N."/>
            <person name="Dittami S.M."/>
            <person name="Doulbeau S."/>
            <person name="Elias M."/>
            <person name="Farnham G."/>
            <person name="Gachon C.M."/>
            <person name="Gschloessl B."/>
            <person name="Heesch S."/>
            <person name="Jabbari K."/>
            <person name="Jubin C."/>
            <person name="Kawai H."/>
            <person name="Kimura K."/>
            <person name="Kloareg B."/>
            <person name="Kupper F.C."/>
            <person name="Lang D."/>
            <person name="Le Bail A."/>
            <person name="Leblanc C."/>
            <person name="Lerouge P."/>
            <person name="Lohr M."/>
            <person name="Lopez P.J."/>
            <person name="Martens C."/>
            <person name="Maumus F."/>
            <person name="Michel G."/>
            <person name="Miranda-Saavedra D."/>
            <person name="Morales J."/>
            <person name="Moreau H."/>
            <person name="Motomura T."/>
            <person name="Nagasato C."/>
            <person name="Napoli C.A."/>
            <person name="Nelson D.R."/>
            <person name="Nyvall-Collen P."/>
            <person name="Peters A.F."/>
            <person name="Pommier C."/>
            <person name="Potin P."/>
            <person name="Poulain J."/>
            <person name="Quesneville H."/>
            <person name="Read B."/>
            <person name="Rensing S.A."/>
            <person name="Ritter A."/>
            <person name="Rousvoal S."/>
            <person name="Samanta M."/>
            <person name="Samson G."/>
            <person name="Schroeder D.C."/>
            <person name="Segurens B."/>
            <person name="Strittmatter M."/>
            <person name="Tonon T."/>
            <person name="Tregear J.W."/>
            <person name="Valentin K."/>
            <person name="von Dassow P."/>
            <person name="Yamagishi T."/>
            <person name="Van de Peer Y."/>
            <person name="Wincker P."/>
        </authorList>
    </citation>
    <scope>NUCLEOTIDE SEQUENCE [LARGE SCALE GENOMIC DNA]</scope>
    <source>
        <strain evidence="3">Ec32 / CCAP1310/4</strain>
    </source>
</reference>
<feature type="compositionally biased region" description="Basic and acidic residues" evidence="1">
    <location>
        <begin position="657"/>
        <end position="675"/>
    </location>
</feature>
<feature type="compositionally biased region" description="Low complexity" evidence="1">
    <location>
        <begin position="539"/>
        <end position="548"/>
    </location>
</feature>
<dbReference type="Proteomes" id="UP000002630">
    <property type="component" value="Linkage Group LG08"/>
</dbReference>
<keyword evidence="3" id="KW-1185">Reference proteome</keyword>
<name>D8LJ12_ECTSI</name>
<proteinExistence type="predicted"/>
<feature type="compositionally biased region" description="Low complexity" evidence="1">
    <location>
        <begin position="397"/>
        <end position="411"/>
    </location>
</feature>
<feature type="compositionally biased region" description="Basic and acidic residues" evidence="1">
    <location>
        <begin position="516"/>
        <end position="527"/>
    </location>
</feature>
<feature type="compositionally biased region" description="Low complexity" evidence="1">
    <location>
        <begin position="76"/>
        <end position="102"/>
    </location>
</feature>
<feature type="compositionally biased region" description="Low complexity" evidence="1">
    <location>
        <begin position="266"/>
        <end position="277"/>
    </location>
</feature>
<dbReference type="InParanoid" id="D8LJ12"/>
<feature type="region of interest" description="Disordered" evidence="1">
    <location>
        <begin position="516"/>
        <end position="548"/>
    </location>
</feature>
<organism evidence="2 3">
    <name type="scientific">Ectocarpus siliculosus</name>
    <name type="common">Brown alga</name>
    <name type="synonym">Conferva siliculosa</name>
    <dbReference type="NCBI Taxonomy" id="2880"/>
    <lineage>
        <taxon>Eukaryota</taxon>
        <taxon>Sar</taxon>
        <taxon>Stramenopiles</taxon>
        <taxon>Ochrophyta</taxon>
        <taxon>PX clade</taxon>
        <taxon>Phaeophyceae</taxon>
        <taxon>Ectocarpales</taxon>
        <taxon>Ectocarpaceae</taxon>
        <taxon>Ectocarpus</taxon>
    </lineage>
</organism>
<accession>D8LJ12</accession>
<evidence type="ECO:0000313" key="2">
    <source>
        <dbReference type="EMBL" id="CBN76896.1"/>
    </source>
</evidence>
<dbReference type="AlphaFoldDB" id="D8LJ12"/>
<gene>
    <name evidence="2" type="ORF">Esi_0023_0177</name>
</gene>
<feature type="compositionally biased region" description="Basic and acidic residues" evidence="1">
    <location>
        <begin position="446"/>
        <end position="470"/>
    </location>
</feature>
<feature type="region of interest" description="Disordered" evidence="1">
    <location>
        <begin position="163"/>
        <end position="472"/>
    </location>
</feature>
<protein>
    <submittedName>
        <fullName evidence="2">Uncharacterized protein</fullName>
    </submittedName>
</protein>
<evidence type="ECO:0000313" key="3">
    <source>
        <dbReference type="Proteomes" id="UP000002630"/>
    </source>
</evidence>
<feature type="region of interest" description="Disordered" evidence="1">
    <location>
        <begin position="651"/>
        <end position="681"/>
    </location>
</feature>
<dbReference type="EMBL" id="FN648409">
    <property type="protein sequence ID" value="CBN76896.1"/>
    <property type="molecule type" value="Genomic_DNA"/>
</dbReference>
<evidence type="ECO:0000256" key="1">
    <source>
        <dbReference type="SAM" id="MobiDB-lite"/>
    </source>
</evidence>
<dbReference type="EMBL" id="FN649733">
    <property type="protein sequence ID" value="CBN76896.1"/>
    <property type="molecule type" value="Genomic_DNA"/>
</dbReference>
<feature type="compositionally biased region" description="Gly residues" evidence="1">
    <location>
        <begin position="120"/>
        <end position="131"/>
    </location>
</feature>
<sequence>MFVFFRALNFRQAYDYKRRIDLIEASMDRLPRGLRAKLRSSATGMKSPEWDRHDRLVAQLSADQDAAAAAAAAAAQASSLPGMASRGRSQSRGSRSASANANDESSRSRSRSFNLPLRGWGKGGGGGGGGVHVPDAYRIERADTDTYRNSRVDTDIEEESIRAISEGSRHQSSGGTPSRGGAEGEEEEEVGERPGRNKSFFVGLGRWGPGRRRSASTQELSSPVAGGGGGGVEKRRRNSSSAAAAAATAANTRRNSLFSSFTGERPSVAPSVDPSPDNNNQGAARRFGKKSPGAGKRKGLLKSQTMVDVPATGLRSPPPPEPLRSAKGSGGKKAWGRTSRATTAATVDVEDDLEPRQQRAKSTSGGGRPPTTTRDKRASPDARSGPGRTRWGRGRQSSSRTLGTGLSSKSTPDPVVQGRTGRLRRQTASPTPVEGLGTSSSSKSSSRSEKAKKSTTGRDREHPAREDAASAERVATLLKAEEDAEARRQLEHRIITLEMKLLVKDLVDTACVRAAERTSERSSERSSTRSNQSSLKWTPLSVSSSVAPAPLPRLSATAVQAERQSFFGNFWNAGGGKDGGDISNGDGGLGGGQGIGGGQTGGGIAGHWGGFDRDGARQQRNRSAAAAVSSNGIDIDSKAVWKPDGTRYLASARNQGRRGDDEWNEDGGEKKKKEEVEVDEEEEGFFQALRRKLFEGDKTSYRTTSRAASGGWRRVLRLSEVKTANAAVSLDHLADAGEADGSAGRCRRRWRYRR</sequence>
<feature type="region of interest" description="Disordered" evidence="1">
    <location>
        <begin position="76"/>
        <end position="134"/>
    </location>
</feature>
<feature type="compositionally biased region" description="Low complexity" evidence="1">
    <location>
        <begin position="239"/>
        <end position="256"/>
    </location>
</feature>